<sequence>MTLKEVAARAGVSVSTVSRIINSADGSFARKETQDRVWAVIKETGYMPNQSARNLKRGKNGGQQTPAGTFACILGRAKTLDDNPFFAQLAQVIEQQAMERNYPVRLSYSVFDIKMISTLEKIESANVDGAIVLGRFSEAATAFLESHYKNIVYVGRNLIHAEWDQVICDGYEATQMAIEHLVSYGHRRIGYIGETDDETRYQAYRDMICKCGLEDNRRFVCNVPHTGEGGYRGADLLLRGCAELPTAVFCAADVSAIAALRRFREARIKVPEQLSIISMDNIELSSYVSPMLTTVGMPIAEIGSMAVQLLIGRIHKQHRLPLKLYLPNKLMRRESVFNINEGMYI</sequence>
<dbReference type="SUPFAM" id="SSF47413">
    <property type="entry name" value="lambda repressor-like DNA-binding domains"/>
    <property type="match status" value="1"/>
</dbReference>
<keyword evidence="1" id="KW-0805">Transcription regulation</keyword>
<dbReference type="EMBL" id="LT630003">
    <property type="protein sequence ID" value="SEU02352.1"/>
    <property type="molecule type" value="Genomic_DNA"/>
</dbReference>
<evidence type="ECO:0000256" key="3">
    <source>
        <dbReference type="ARBA" id="ARBA00023163"/>
    </source>
</evidence>
<feature type="domain" description="HTH lacI-type" evidence="4">
    <location>
        <begin position="1"/>
        <end position="57"/>
    </location>
</feature>
<feature type="domain" description="HTH cro/C1-type" evidence="5">
    <location>
        <begin position="1"/>
        <end position="22"/>
    </location>
</feature>
<evidence type="ECO:0000259" key="4">
    <source>
        <dbReference type="PROSITE" id="PS50932"/>
    </source>
</evidence>
<dbReference type="InterPro" id="IPR010982">
    <property type="entry name" value="Lambda_DNA-bd_dom_sf"/>
</dbReference>
<dbReference type="PROSITE" id="PS50943">
    <property type="entry name" value="HTH_CROC1"/>
    <property type="match status" value="1"/>
</dbReference>
<dbReference type="PROSITE" id="PS00356">
    <property type="entry name" value="HTH_LACI_1"/>
    <property type="match status" value="1"/>
</dbReference>
<reference evidence="6 7" key="1">
    <citation type="submission" date="2016-10" db="EMBL/GenBank/DDBJ databases">
        <authorList>
            <person name="Varghese N."/>
            <person name="Submissions S."/>
        </authorList>
    </citation>
    <scope>NUCLEOTIDE SEQUENCE [LARGE SCALE GENOMIC DNA]</scope>
    <source>
        <strain evidence="6 7">ATCC 19403</strain>
    </source>
</reference>
<dbReference type="PRINTS" id="PR00036">
    <property type="entry name" value="HTHLACI"/>
</dbReference>
<evidence type="ECO:0000313" key="7">
    <source>
        <dbReference type="Proteomes" id="UP000198970"/>
    </source>
</evidence>
<keyword evidence="7" id="KW-1185">Reference proteome</keyword>
<dbReference type="Gene3D" id="3.40.50.2300">
    <property type="match status" value="2"/>
</dbReference>
<gene>
    <name evidence="6" type="ORF">SAMN02745906_4072</name>
</gene>
<dbReference type="PANTHER" id="PTHR30146:SF149">
    <property type="entry name" value="HTH-TYPE TRANSCRIPTIONAL REGULATOR EBGR"/>
    <property type="match status" value="1"/>
</dbReference>
<dbReference type="PANTHER" id="PTHR30146">
    <property type="entry name" value="LACI-RELATED TRANSCRIPTIONAL REPRESSOR"/>
    <property type="match status" value="1"/>
</dbReference>
<dbReference type="InterPro" id="IPR028082">
    <property type="entry name" value="Peripla_BP_I"/>
</dbReference>
<dbReference type="InterPro" id="IPR046335">
    <property type="entry name" value="LacI/GalR-like_sensor"/>
</dbReference>
<organism evidence="6 7">
    <name type="scientific">Lacrimispora sphenoides JCM 1415</name>
    <dbReference type="NCBI Taxonomy" id="1297793"/>
    <lineage>
        <taxon>Bacteria</taxon>
        <taxon>Bacillati</taxon>
        <taxon>Bacillota</taxon>
        <taxon>Clostridia</taxon>
        <taxon>Lachnospirales</taxon>
        <taxon>Lachnospiraceae</taxon>
        <taxon>Lacrimispora</taxon>
    </lineage>
</organism>
<dbReference type="SUPFAM" id="SSF53822">
    <property type="entry name" value="Periplasmic binding protein-like I"/>
    <property type="match status" value="1"/>
</dbReference>
<dbReference type="SMART" id="SM00354">
    <property type="entry name" value="HTH_LACI"/>
    <property type="match status" value="1"/>
</dbReference>
<evidence type="ECO:0000256" key="2">
    <source>
        <dbReference type="ARBA" id="ARBA00023125"/>
    </source>
</evidence>
<dbReference type="PROSITE" id="PS50932">
    <property type="entry name" value="HTH_LACI_2"/>
    <property type="match status" value="1"/>
</dbReference>
<dbReference type="Pfam" id="PF00356">
    <property type="entry name" value="LacI"/>
    <property type="match status" value="1"/>
</dbReference>
<evidence type="ECO:0000256" key="1">
    <source>
        <dbReference type="ARBA" id="ARBA00023015"/>
    </source>
</evidence>
<keyword evidence="3" id="KW-0804">Transcription</keyword>
<accession>A0ABY1CGG3</accession>
<protein>
    <submittedName>
        <fullName evidence="6">LacI family transcriptional regulator</fullName>
    </submittedName>
</protein>
<dbReference type="InterPro" id="IPR000843">
    <property type="entry name" value="HTH_LacI"/>
</dbReference>
<name>A0ABY1CGG3_9FIRM</name>
<dbReference type="CDD" id="cd01544">
    <property type="entry name" value="PBP1_GalR"/>
    <property type="match status" value="1"/>
</dbReference>
<evidence type="ECO:0000259" key="5">
    <source>
        <dbReference type="PROSITE" id="PS50943"/>
    </source>
</evidence>
<dbReference type="CDD" id="cd01392">
    <property type="entry name" value="HTH_LacI"/>
    <property type="match status" value="1"/>
</dbReference>
<dbReference type="Gene3D" id="1.10.260.40">
    <property type="entry name" value="lambda repressor-like DNA-binding domains"/>
    <property type="match status" value="1"/>
</dbReference>
<dbReference type="InterPro" id="IPR001387">
    <property type="entry name" value="Cro/C1-type_HTH"/>
</dbReference>
<proteinExistence type="predicted"/>
<keyword evidence="2" id="KW-0238">DNA-binding</keyword>
<dbReference type="RefSeq" id="WP_100043332.1">
    <property type="nucleotide sequence ID" value="NZ_LT630003.1"/>
</dbReference>
<evidence type="ECO:0000313" key="6">
    <source>
        <dbReference type="EMBL" id="SEU02352.1"/>
    </source>
</evidence>
<dbReference type="Proteomes" id="UP000198970">
    <property type="component" value="Chromosome I"/>
</dbReference>
<dbReference type="Pfam" id="PF13377">
    <property type="entry name" value="Peripla_BP_3"/>
    <property type="match status" value="1"/>
</dbReference>